<dbReference type="PANTHER" id="PTHR47755:SF1">
    <property type="entry name" value="CELL DIVISION PROTEIN FTSX"/>
    <property type="match status" value="1"/>
</dbReference>
<keyword evidence="8" id="KW-0131">Cell cycle</keyword>
<feature type="domain" description="ABC3 transporter permease C-terminal" evidence="7">
    <location>
        <begin position="150"/>
        <end position="263"/>
    </location>
</feature>
<protein>
    <submittedName>
        <fullName evidence="8">Cell division protein FtsX</fullName>
    </submittedName>
</protein>
<evidence type="ECO:0000313" key="8">
    <source>
        <dbReference type="EMBL" id="ASQ30913.1"/>
    </source>
</evidence>
<evidence type="ECO:0000256" key="3">
    <source>
        <dbReference type="ARBA" id="ARBA00022692"/>
    </source>
</evidence>
<evidence type="ECO:0000313" key="9">
    <source>
        <dbReference type="Proteomes" id="UP000201169"/>
    </source>
</evidence>
<evidence type="ECO:0000256" key="2">
    <source>
        <dbReference type="ARBA" id="ARBA00022475"/>
    </source>
</evidence>
<comment type="subcellular location">
    <subcellularLocation>
        <location evidence="1">Cell membrane</location>
        <topology evidence="1">Multi-pass membrane protein</topology>
    </subcellularLocation>
</comment>
<dbReference type="OrthoDB" id="5348519at2"/>
<evidence type="ECO:0000256" key="6">
    <source>
        <dbReference type="SAM" id="Phobius"/>
    </source>
</evidence>
<feature type="transmembrane region" description="Helical" evidence="6">
    <location>
        <begin position="195"/>
        <end position="218"/>
    </location>
</feature>
<keyword evidence="9" id="KW-1185">Reference proteome</keyword>
<dbReference type="GO" id="GO:0005886">
    <property type="term" value="C:plasma membrane"/>
    <property type="evidence" value="ECO:0007669"/>
    <property type="project" value="UniProtKB-SubCell"/>
</dbReference>
<accession>A0A222MY52</accession>
<keyword evidence="8" id="KW-0132">Cell division</keyword>
<keyword evidence="3 6" id="KW-0812">Transmembrane</keyword>
<evidence type="ECO:0000256" key="5">
    <source>
        <dbReference type="ARBA" id="ARBA00023136"/>
    </source>
</evidence>
<dbReference type="Pfam" id="PF02687">
    <property type="entry name" value="FtsX"/>
    <property type="match status" value="1"/>
</dbReference>
<reference evidence="8 9" key="1">
    <citation type="submission" date="2017-07" db="EMBL/GenBank/DDBJ databases">
        <title>Analysis of two Campylobacter avium genomes and identification of a novel hippuricase gene.</title>
        <authorList>
            <person name="Miller W.G."/>
            <person name="Chapman M.H."/>
            <person name="Yee E."/>
            <person name="Revez J."/>
            <person name="Bono J.L."/>
            <person name="Rossi M."/>
        </authorList>
    </citation>
    <scope>NUCLEOTIDE SEQUENCE [LARGE SCALE GENOMIC DNA]</scope>
    <source>
        <strain evidence="8 9">LMG 24591</strain>
    </source>
</reference>
<dbReference type="RefSeq" id="WP_094325710.1">
    <property type="nucleotide sequence ID" value="NZ_CP022347.1"/>
</dbReference>
<gene>
    <name evidence="8" type="primary">ftsX</name>
    <name evidence="8" type="ORF">CAV_1288</name>
</gene>
<dbReference type="EMBL" id="CP022347">
    <property type="protein sequence ID" value="ASQ30913.1"/>
    <property type="molecule type" value="Genomic_DNA"/>
</dbReference>
<dbReference type="KEGG" id="cavi:CAV_1288"/>
<feature type="transmembrane region" description="Helical" evidence="6">
    <location>
        <begin position="7"/>
        <end position="27"/>
    </location>
</feature>
<keyword evidence="2" id="KW-1003">Cell membrane</keyword>
<evidence type="ECO:0000256" key="4">
    <source>
        <dbReference type="ARBA" id="ARBA00022989"/>
    </source>
</evidence>
<name>A0A222MY52_9BACT</name>
<keyword evidence="5 6" id="KW-0472">Membrane</keyword>
<feature type="transmembrane region" description="Helical" evidence="6">
    <location>
        <begin position="147"/>
        <end position="165"/>
    </location>
</feature>
<dbReference type="AlphaFoldDB" id="A0A222MY52"/>
<feature type="transmembrane region" description="Helical" evidence="6">
    <location>
        <begin position="238"/>
        <end position="259"/>
    </location>
</feature>
<dbReference type="PANTHER" id="PTHR47755">
    <property type="entry name" value="CELL DIVISION PROTEIN FTSX"/>
    <property type="match status" value="1"/>
</dbReference>
<sequence>MKFFRTHLGLIFPIFFMMFAFECILIVNQSVRSYEQAFNQDYNIIIASTKELSKENLSSTVPQIFSLKQIEVKDLLKKLQNDISASNFEALEKSLPKFYSIKLDYLPNQDELDLIKTKLSTSPNITKVEVFAKTYDNVYTLLDLIKSILWIFLFIIIILSLVLFLKQMRLWLYEHKQRIEIMCLFGAPFWFRSLILYKIVLFDCIISALFLFVFFEYVCSLDFIKDVLLSINVQSADINFLLHISIIFTATVFVSLLCVNSVMFRVKK</sequence>
<dbReference type="InterPro" id="IPR004513">
    <property type="entry name" value="FtsX"/>
</dbReference>
<evidence type="ECO:0000256" key="1">
    <source>
        <dbReference type="ARBA" id="ARBA00004651"/>
    </source>
</evidence>
<dbReference type="GO" id="GO:0051301">
    <property type="term" value="P:cell division"/>
    <property type="evidence" value="ECO:0007669"/>
    <property type="project" value="UniProtKB-KW"/>
</dbReference>
<keyword evidence="4 6" id="KW-1133">Transmembrane helix</keyword>
<evidence type="ECO:0000259" key="7">
    <source>
        <dbReference type="Pfam" id="PF02687"/>
    </source>
</evidence>
<dbReference type="InterPro" id="IPR003838">
    <property type="entry name" value="ABC3_permease_C"/>
</dbReference>
<dbReference type="Proteomes" id="UP000201169">
    <property type="component" value="Chromosome"/>
</dbReference>
<organism evidence="8 9">
    <name type="scientific">Campylobacter avium LMG 24591</name>
    <dbReference type="NCBI Taxonomy" id="522484"/>
    <lineage>
        <taxon>Bacteria</taxon>
        <taxon>Pseudomonadati</taxon>
        <taxon>Campylobacterota</taxon>
        <taxon>Epsilonproteobacteria</taxon>
        <taxon>Campylobacterales</taxon>
        <taxon>Campylobacteraceae</taxon>
        <taxon>Campylobacter</taxon>
    </lineage>
</organism>
<proteinExistence type="predicted"/>
<dbReference type="GO" id="GO:0032153">
    <property type="term" value="C:cell division site"/>
    <property type="evidence" value="ECO:0007669"/>
    <property type="project" value="TreeGrafter"/>
</dbReference>